<dbReference type="Gene3D" id="1.20.120.900">
    <property type="entry name" value="Pex19, mPTS binding domain"/>
    <property type="match status" value="1"/>
</dbReference>
<dbReference type="InterPro" id="IPR038322">
    <property type="entry name" value="Pex19_C_sf"/>
</dbReference>
<organism evidence="4 5">
    <name type="scientific">Holothuria leucospilota</name>
    <name type="common">Black long sea cucumber</name>
    <name type="synonym">Mertensiothuria leucospilota</name>
    <dbReference type="NCBI Taxonomy" id="206669"/>
    <lineage>
        <taxon>Eukaryota</taxon>
        <taxon>Metazoa</taxon>
        <taxon>Echinodermata</taxon>
        <taxon>Eleutherozoa</taxon>
        <taxon>Echinozoa</taxon>
        <taxon>Holothuroidea</taxon>
        <taxon>Aspidochirotacea</taxon>
        <taxon>Aspidochirotida</taxon>
        <taxon>Holothuriidae</taxon>
        <taxon>Holothuria</taxon>
    </lineage>
</organism>
<feature type="compositionally biased region" description="Basic and acidic residues" evidence="3">
    <location>
        <begin position="56"/>
        <end position="69"/>
    </location>
</feature>
<dbReference type="Proteomes" id="UP001152320">
    <property type="component" value="Chromosome 10"/>
</dbReference>
<protein>
    <recommendedName>
        <fullName evidence="2">Peroxin-19</fullName>
    </recommendedName>
</protein>
<reference evidence="4" key="1">
    <citation type="submission" date="2021-10" db="EMBL/GenBank/DDBJ databases">
        <title>Tropical sea cucumber genome reveals ecological adaptation and Cuvierian tubules defense mechanism.</title>
        <authorList>
            <person name="Chen T."/>
        </authorList>
    </citation>
    <scope>NUCLEOTIDE SEQUENCE</scope>
    <source>
        <strain evidence="4">Nanhai2018</strain>
        <tissue evidence="4">Muscle</tissue>
    </source>
</reference>
<dbReference type="OrthoDB" id="21292at2759"/>
<evidence type="ECO:0000313" key="4">
    <source>
        <dbReference type="EMBL" id="KAJ8034642.1"/>
    </source>
</evidence>
<sequence>MQAMDGESSDGAQSTHEKQSESEKIEGKPDPPDELDSLLDSAIDDFDKYQSSNVDTGKHEDAASNDREAMAPMETRPFQPELPPLPPDQEAFFNAIFNNPEAQQMFSGMNEAFAGLMSGFEQMSQDPELKNEMDSMMQSTFAMMGAGAPPSGDPSSTDSARSAHAPSGTSESELNEGEDLAKTLGETLQKLAESAKDVKDGNIPQEEMMKAFENLNMEGGEEVLLPMVQNMMENLLSKDVLYPSLKEVTDKYPQWLEENKSKLAESDYERYCKQQGTMYKVCKQYEEEDESDPPEVKKERIMKIMNLIQEMESYGEPPKEIVGDMPSTGLQFDEKGLPKIPGMPPGEQCSVM</sequence>
<dbReference type="InterPro" id="IPR006708">
    <property type="entry name" value="Pex19"/>
</dbReference>
<evidence type="ECO:0000256" key="1">
    <source>
        <dbReference type="ARBA" id="ARBA00006326"/>
    </source>
</evidence>
<feature type="region of interest" description="Disordered" evidence="3">
    <location>
        <begin position="1"/>
        <end position="86"/>
    </location>
</feature>
<feature type="region of interest" description="Disordered" evidence="3">
    <location>
        <begin position="143"/>
        <end position="177"/>
    </location>
</feature>
<evidence type="ECO:0000256" key="2">
    <source>
        <dbReference type="ARBA" id="ARBA00029688"/>
    </source>
</evidence>
<dbReference type="GO" id="GO:0005778">
    <property type="term" value="C:peroxisomal membrane"/>
    <property type="evidence" value="ECO:0007669"/>
    <property type="project" value="TreeGrafter"/>
</dbReference>
<dbReference type="PANTHER" id="PTHR12774:SF2">
    <property type="entry name" value="PEROXISOMAL BIOGENESIS FACTOR 19"/>
    <property type="match status" value="1"/>
</dbReference>
<evidence type="ECO:0000256" key="3">
    <source>
        <dbReference type="SAM" id="MobiDB-lite"/>
    </source>
</evidence>
<dbReference type="Pfam" id="PF04614">
    <property type="entry name" value="Pex19"/>
    <property type="match status" value="1"/>
</dbReference>
<feature type="region of interest" description="Disordered" evidence="3">
    <location>
        <begin position="322"/>
        <end position="352"/>
    </location>
</feature>
<comment type="caution">
    <text evidence="4">The sequence shown here is derived from an EMBL/GenBank/DDBJ whole genome shotgun (WGS) entry which is preliminary data.</text>
</comment>
<dbReference type="GO" id="GO:0045046">
    <property type="term" value="P:protein import into peroxisome membrane"/>
    <property type="evidence" value="ECO:0007669"/>
    <property type="project" value="TreeGrafter"/>
</dbReference>
<comment type="similarity">
    <text evidence="1">Belongs to the peroxin-19 family.</text>
</comment>
<feature type="compositionally biased region" description="Basic and acidic residues" evidence="3">
    <location>
        <begin position="15"/>
        <end position="31"/>
    </location>
</feature>
<dbReference type="GO" id="GO:0033328">
    <property type="term" value="F:peroxisome membrane targeting sequence binding"/>
    <property type="evidence" value="ECO:0007669"/>
    <property type="project" value="TreeGrafter"/>
</dbReference>
<dbReference type="PANTHER" id="PTHR12774">
    <property type="entry name" value="PEROXISOMAL BIOGENESIS FACTOR 19"/>
    <property type="match status" value="1"/>
</dbReference>
<evidence type="ECO:0000313" key="5">
    <source>
        <dbReference type="Proteomes" id="UP001152320"/>
    </source>
</evidence>
<keyword evidence="5" id="KW-1185">Reference proteome</keyword>
<dbReference type="AlphaFoldDB" id="A0A9Q1BXP2"/>
<accession>A0A9Q1BXP2</accession>
<proteinExistence type="inferred from homology"/>
<dbReference type="EMBL" id="JAIZAY010000010">
    <property type="protein sequence ID" value="KAJ8034642.1"/>
    <property type="molecule type" value="Genomic_DNA"/>
</dbReference>
<gene>
    <name evidence="4" type="ORF">HOLleu_21567</name>
</gene>
<name>A0A9Q1BXP2_HOLLE</name>